<organism evidence="26 27">
    <name type="scientific">Petrolisthes manimaculis</name>
    <dbReference type="NCBI Taxonomy" id="1843537"/>
    <lineage>
        <taxon>Eukaryota</taxon>
        <taxon>Metazoa</taxon>
        <taxon>Ecdysozoa</taxon>
        <taxon>Arthropoda</taxon>
        <taxon>Crustacea</taxon>
        <taxon>Multicrustacea</taxon>
        <taxon>Malacostraca</taxon>
        <taxon>Eumalacostraca</taxon>
        <taxon>Eucarida</taxon>
        <taxon>Decapoda</taxon>
        <taxon>Pleocyemata</taxon>
        <taxon>Anomura</taxon>
        <taxon>Galatheoidea</taxon>
        <taxon>Porcellanidae</taxon>
        <taxon>Petrolisthes</taxon>
    </lineage>
</organism>
<feature type="signal peptide" evidence="24">
    <location>
        <begin position="1"/>
        <end position="34"/>
    </location>
</feature>
<dbReference type="GO" id="GO:0005507">
    <property type="term" value="F:copper ion binding"/>
    <property type="evidence" value="ECO:0007669"/>
    <property type="project" value="InterPro"/>
</dbReference>
<dbReference type="EC" id="1.14.17.1" evidence="7"/>
<evidence type="ECO:0000256" key="6">
    <source>
        <dbReference type="ARBA" id="ARBA00011406"/>
    </source>
</evidence>
<evidence type="ECO:0000256" key="8">
    <source>
        <dbReference type="ARBA" id="ARBA00020179"/>
    </source>
</evidence>
<dbReference type="Proteomes" id="UP001292094">
    <property type="component" value="Unassembled WGS sequence"/>
</dbReference>
<dbReference type="PROSITE" id="PS00084">
    <property type="entry name" value="CU2_MONOOXYGENASE_1"/>
    <property type="match status" value="1"/>
</dbReference>
<feature type="compositionally biased region" description="Acidic residues" evidence="23">
    <location>
        <begin position="613"/>
        <end position="625"/>
    </location>
</feature>
<comment type="similarity">
    <text evidence="5">Belongs to the copper type II ascorbate-dependent monooxygenase family.</text>
</comment>
<dbReference type="Pfam" id="PF03712">
    <property type="entry name" value="Cu2_monoox_C"/>
    <property type="match status" value="1"/>
</dbReference>
<evidence type="ECO:0000256" key="16">
    <source>
        <dbReference type="ARBA" id="ARBA00023033"/>
    </source>
</evidence>
<dbReference type="InterPro" id="IPR028460">
    <property type="entry name" value="Tbh/DBH"/>
</dbReference>
<evidence type="ECO:0000256" key="9">
    <source>
        <dbReference type="ARBA" id="ARBA00022584"/>
    </source>
</evidence>
<keyword evidence="14" id="KW-0560">Oxidoreductase</keyword>
<evidence type="ECO:0000256" key="5">
    <source>
        <dbReference type="ARBA" id="ARBA00010676"/>
    </source>
</evidence>
<comment type="cofactor">
    <cofactor evidence="1">
        <name>Cu(2+)</name>
        <dbReference type="ChEBI" id="CHEBI:29036"/>
    </cofactor>
</comment>
<evidence type="ECO:0000256" key="10">
    <source>
        <dbReference type="ARBA" id="ARBA00022692"/>
    </source>
</evidence>
<dbReference type="AlphaFoldDB" id="A0AAE1P1R4"/>
<evidence type="ECO:0000256" key="24">
    <source>
        <dbReference type="SAM" id="SignalP"/>
    </source>
</evidence>
<dbReference type="InterPro" id="IPR005018">
    <property type="entry name" value="DOMON_domain"/>
</dbReference>
<dbReference type="Pfam" id="PF03351">
    <property type="entry name" value="DOMON"/>
    <property type="match status" value="1"/>
</dbReference>
<keyword evidence="17" id="KW-0472">Membrane</keyword>
<keyword evidence="11" id="KW-0479">Metal-binding</keyword>
<comment type="subcellular location">
    <subcellularLocation>
        <location evidence="3">Cytoplasmic vesicle</location>
        <location evidence="3">Secretory vesicle</location>
        <location evidence="3">Chromaffin granule lumen</location>
    </subcellularLocation>
    <subcellularLocation>
        <location evidence="2">Cytoplasmic vesicle</location>
        <location evidence="2">Secretory vesicle</location>
        <location evidence="2">Chromaffin granule membrane</location>
        <topology evidence="2">Single-pass type II membrane protein</topology>
    </subcellularLocation>
</comment>
<dbReference type="FunFam" id="2.60.120.230:FF:000001">
    <property type="entry name" value="Monooxygenase, DBH-like 1"/>
    <property type="match status" value="1"/>
</dbReference>
<evidence type="ECO:0000256" key="4">
    <source>
        <dbReference type="ARBA" id="ARBA00005223"/>
    </source>
</evidence>
<dbReference type="PANTHER" id="PTHR10157">
    <property type="entry name" value="DOPAMINE BETA HYDROXYLASE RELATED"/>
    <property type="match status" value="1"/>
</dbReference>
<evidence type="ECO:0000256" key="13">
    <source>
        <dbReference type="ARBA" id="ARBA00022989"/>
    </source>
</evidence>
<keyword evidence="19" id="KW-0325">Glycoprotein</keyword>
<dbReference type="GO" id="GO:0005615">
    <property type="term" value="C:extracellular space"/>
    <property type="evidence" value="ECO:0007669"/>
    <property type="project" value="TreeGrafter"/>
</dbReference>
<sequence>MTRRRWCRRGVMVPSRGVAVRAVALLALIVCATPTPHQSLTPIYDSSLDLNDTHHLYWRLDYPGEEVSFEVHTKGHAKSPWLALGFSDRGELIGADLCVLWTDWHGRVHFQNAVVDLRERLSVSEHQDCQHFRYKVRGDVLKFTFTRKFDTCHPHHYVIQRGTTHIVWSWGEGPLYRLGGVLAKGEEWGVTRLQLLKPPLPPTTTTTTTTTTKTSGQAQKCDVMEIRSKNVHVPGEETTYWCTVVRLPEKFVNKHHVLQYEPVIVNGNEDLVHHMEVFHCEYPPTTAVPLYKGPCSDPDRPRAIDACKRVLAAWAMGASPFIYPQEAGLPVGGPDFNLYVMLEVHYNNPNLLQGRVDSSGMALHYTSRLRHHDAGIMELGLEYTDKMAIPPRLPSFVLSGYCVPECTALGLPEGGIYVFGSQLHTHLTGVRAWTKHLRAGRELEEVNRDDHYSTHFQEIRRLPHHVNVLPGDALVMSCEFSTPERDNVTVGGFSISDEMCVNYIHYYPKVNLEVCKSSVDTSSLRAYLHFMKRWELQDTSDDLGWRDNYHTIRWTPLRANMLGDMYLNSPLSMQCNQSDGDRFPGYWENIPIPKILHPLPQPQSKCIPGKSDEEVEEEVEEEEVDGGTFSLK</sequence>
<dbReference type="Gene3D" id="2.60.120.310">
    <property type="entry name" value="Copper type II, ascorbate-dependent monooxygenase, N-terminal domain"/>
    <property type="match status" value="1"/>
</dbReference>
<dbReference type="InterPro" id="IPR036939">
    <property type="entry name" value="Cu2_ascorb_mOase_N_sf"/>
</dbReference>
<dbReference type="Gene3D" id="2.60.120.230">
    <property type="match status" value="1"/>
</dbReference>
<comment type="subunit">
    <text evidence="6">Homotetramer; composed of two disulfide-linked dimers.</text>
</comment>
<comment type="pathway">
    <text evidence="4">Catecholamine biosynthesis; (R)-noradrenaline biosynthesis; (R)-noradrenaline from dopamine: step 1/1.</text>
</comment>
<evidence type="ECO:0000256" key="2">
    <source>
        <dbReference type="ARBA" id="ARBA00004351"/>
    </source>
</evidence>
<protein>
    <recommendedName>
        <fullName evidence="8">Dopamine beta-hydroxylase</fullName>
        <ecNumber evidence="7">1.14.17.1</ecNumber>
    </recommendedName>
</protein>
<dbReference type="EMBL" id="JAWZYT010003317">
    <property type="protein sequence ID" value="KAK4299005.1"/>
    <property type="molecule type" value="Genomic_DNA"/>
</dbReference>
<evidence type="ECO:0000259" key="25">
    <source>
        <dbReference type="PROSITE" id="PS50836"/>
    </source>
</evidence>
<proteinExistence type="inferred from homology"/>
<evidence type="ECO:0000256" key="23">
    <source>
        <dbReference type="SAM" id="MobiDB-lite"/>
    </source>
</evidence>
<comment type="function">
    <text evidence="21">Catalyzes the hydroxylation of dopamine to noradrenaline (also known as norepinephrine), and is thus vital for regulation of these neurotransmitters.</text>
</comment>
<keyword evidence="15" id="KW-0186">Copper</keyword>
<evidence type="ECO:0000256" key="1">
    <source>
        <dbReference type="ARBA" id="ARBA00001973"/>
    </source>
</evidence>
<dbReference type="GO" id="GO:0004500">
    <property type="term" value="F:dopamine beta-monooxygenase activity"/>
    <property type="evidence" value="ECO:0007669"/>
    <property type="project" value="UniProtKB-EC"/>
</dbReference>
<gene>
    <name evidence="26" type="ORF">Pmani_028689</name>
</gene>
<dbReference type="InterPro" id="IPR000323">
    <property type="entry name" value="Cu2_ascorb_mOase_N"/>
</dbReference>
<dbReference type="PRINTS" id="PR00767">
    <property type="entry name" value="DBMONOXGNASE"/>
</dbReference>
<dbReference type="InterPro" id="IPR014784">
    <property type="entry name" value="Cu2_ascorb_mOase-like_C"/>
</dbReference>
<dbReference type="CDD" id="cd09631">
    <property type="entry name" value="DOMON_DOH"/>
    <property type="match status" value="1"/>
</dbReference>
<dbReference type="InterPro" id="IPR008977">
    <property type="entry name" value="PHM/PNGase_F_dom_sf"/>
</dbReference>
<dbReference type="PROSITE" id="PS50836">
    <property type="entry name" value="DOMON"/>
    <property type="match status" value="1"/>
</dbReference>
<keyword evidence="27" id="KW-1185">Reference proteome</keyword>
<dbReference type="FunFam" id="2.60.120.310:FF:000003">
    <property type="entry name" value="Dopamine beta-hydroxylase"/>
    <property type="match status" value="1"/>
</dbReference>
<keyword evidence="10" id="KW-0812">Transmembrane</keyword>
<name>A0AAE1P1R4_9EUCA</name>
<evidence type="ECO:0000256" key="14">
    <source>
        <dbReference type="ARBA" id="ARBA00023002"/>
    </source>
</evidence>
<evidence type="ECO:0000313" key="26">
    <source>
        <dbReference type="EMBL" id="KAK4299005.1"/>
    </source>
</evidence>
<dbReference type="GO" id="GO:0030667">
    <property type="term" value="C:secretory granule membrane"/>
    <property type="evidence" value="ECO:0007669"/>
    <property type="project" value="TreeGrafter"/>
</dbReference>
<evidence type="ECO:0000256" key="3">
    <source>
        <dbReference type="ARBA" id="ARBA00004553"/>
    </source>
</evidence>
<feature type="region of interest" description="Disordered" evidence="23">
    <location>
        <begin position="600"/>
        <end position="632"/>
    </location>
</feature>
<dbReference type="InterPro" id="IPR000945">
    <property type="entry name" value="DBH-like"/>
</dbReference>
<dbReference type="Pfam" id="PF01082">
    <property type="entry name" value="Cu2_monooxygen"/>
    <property type="match status" value="1"/>
</dbReference>
<feature type="chain" id="PRO_5042233268" description="Dopamine beta-hydroxylase" evidence="24">
    <location>
        <begin position="35"/>
        <end position="632"/>
    </location>
</feature>
<dbReference type="GO" id="GO:0042421">
    <property type="term" value="P:norepinephrine biosynthetic process"/>
    <property type="evidence" value="ECO:0007669"/>
    <property type="project" value="TreeGrafter"/>
</dbReference>
<dbReference type="PANTHER" id="PTHR10157:SF29">
    <property type="entry name" value="DOPAMINE BETA-HYDROXYLASE"/>
    <property type="match status" value="1"/>
</dbReference>
<comment type="catalytic activity">
    <reaction evidence="22">
        <text>dopamine + 2 L-ascorbate + O2 = (R)-noradrenaline + 2 monodehydro-L-ascorbate radical + H2O</text>
        <dbReference type="Rhea" id="RHEA:19117"/>
        <dbReference type="ChEBI" id="CHEBI:15377"/>
        <dbReference type="ChEBI" id="CHEBI:15379"/>
        <dbReference type="ChEBI" id="CHEBI:38290"/>
        <dbReference type="ChEBI" id="CHEBI:59513"/>
        <dbReference type="ChEBI" id="CHEBI:59905"/>
        <dbReference type="ChEBI" id="CHEBI:72587"/>
        <dbReference type="EC" id="1.14.17.1"/>
    </reaction>
    <physiologicalReaction direction="left-to-right" evidence="22">
        <dbReference type="Rhea" id="RHEA:19118"/>
    </physiologicalReaction>
</comment>
<evidence type="ECO:0000256" key="18">
    <source>
        <dbReference type="ARBA" id="ARBA00023157"/>
    </source>
</evidence>
<keyword evidence="12" id="KW-0735">Signal-anchor</keyword>
<keyword evidence="20" id="KW-0968">Cytoplasmic vesicle</keyword>
<dbReference type="InterPro" id="IPR045266">
    <property type="entry name" value="DOH_DOMON"/>
</dbReference>
<dbReference type="GO" id="GO:0042420">
    <property type="term" value="P:dopamine catabolic process"/>
    <property type="evidence" value="ECO:0007669"/>
    <property type="project" value="TreeGrafter"/>
</dbReference>
<evidence type="ECO:0000313" key="27">
    <source>
        <dbReference type="Proteomes" id="UP001292094"/>
    </source>
</evidence>
<evidence type="ECO:0000256" key="19">
    <source>
        <dbReference type="ARBA" id="ARBA00023180"/>
    </source>
</evidence>
<evidence type="ECO:0000256" key="11">
    <source>
        <dbReference type="ARBA" id="ARBA00022723"/>
    </source>
</evidence>
<feature type="domain" description="DOMON" evidence="25">
    <location>
        <begin position="52"/>
        <end position="171"/>
    </location>
</feature>
<evidence type="ECO:0000256" key="22">
    <source>
        <dbReference type="ARBA" id="ARBA00047952"/>
    </source>
</evidence>
<evidence type="ECO:0000256" key="7">
    <source>
        <dbReference type="ARBA" id="ARBA00012686"/>
    </source>
</evidence>
<keyword evidence="16" id="KW-0503">Monooxygenase</keyword>
<comment type="caution">
    <text evidence="26">The sequence shown here is derived from an EMBL/GenBank/DDBJ whole genome shotgun (WGS) entry which is preliminary data.</text>
</comment>
<dbReference type="SMART" id="SM00664">
    <property type="entry name" value="DoH"/>
    <property type="match status" value="1"/>
</dbReference>
<evidence type="ECO:0000256" key="15">
    <source>
        <dbReference type="ARBA" id="ARBA00023008"/>
    </source>
</evidence>
<evidence type="ECO:0000256" key="12">
    <source>
        <dbReference type="ARBA" id="ARBA00022968"/>
    </source>
</evidence>
<dbReference type="InterPro" id="IPR020611">
    <property type="entry name" value="Cu2_ascorb_mOase_CS-1"/>
</dbReference>
<evidence type="ECO:0000256" key="21">
    <source>
        <dbReference type="ARBA" id="ARBA00037327"/>
    </source>
</evidence>
<keyword evidence="24" id="KW-0732">Signal</keyword>
<keyword evidence="13" id="KW-1133">Transmembrane helix</keyword>
<accession>A0AAE1P1R4</accession>
<dbReference type="SUPFAM" id="SSF49742">
    <property type="entry name" value="PHM/PNGase F"/>
    <property type="match status" value="2"/>
</dbReference>
<evidence type="ECO:0000256" key="17">
    <source>
        <dbReference type="ARBA" id="ARBA00023136"/>
    </source>
</evidence>
<keyword evidence="9" id="KW-0127">Catecholamine biosynthesis</keyword>
<dbReference type="InterPro" id="IPR024548">
    <property type="entry name" value="Cu2_monoox_C"/>
</dbReference>
<reference evidence="26" key="1">
    <citation type="submission" date="2023-11" db="EMBL/GenBank/DDBJ databases">
        <title>Genome assemblies of two species of porcelain crab, Petrolisthes cinctipes and Petrolisthes manimaculis (Anomura: Porcellanidae).</title>
        <authorList>
            <person name="Angst P."/>
        </authorList>
    </citation>
    <scope>NUCLEOTIDE SEQUENCE</scope>
    <source>
        <strain evidence="26">PB745_02</strain>
        <tissue evidence="26">Gill</tissue>
    </source>
</reference>
<evidence type="ECO:0000256" key="20">
    <source>
        <dbReference type="ARBA" id="ARBA00023329"/>
    </source>
</evidence>
<dbReference type="GO" id="GO:0006589">
    <property type="term" value="P:octopamine biosynthetic process"/>
    <property type="evidence" value="ECO:0007669"/>
    <property type="project" value="TreeGrafter"/>
</dbReference>
<keyword evidence="18" id="KW-1015">Disulfide bond</keyword>